<reference evidence="2" key="1">
    <citation type="journal article" date="2020" name="Fungal Divers.">
        <title>Resolving the Mortierellaceae phylogeny through synthesis of multi-gene phylogenetics and phylogenomics.</title>
        <authorList>
            <person name="Vandepol N."/>
            <person name="Liber J."/>
            <person name="Desiro A."/>
            <person name="Na H."/>
            <person name="Kennedy M."/>
            <person name="Barry K."/>
            <person name="Grigoriev I.V."/>
            <person name="Miller A.N."/>
            <person name="O'Donnell K."/>
            <person name="Stajich J.E."/>
            <person name="Bonito G."/>
        </authorList>
    </citation>
    <scope>NUCLEOTIDE SEQUENCE</scope>
    <source>
        <strain evidence="2">NVP1</strain>
    </source>
</reference>
<evidence type="ECO:0000313" key="2">
    <source>
        <dbReference type="EMBL" id="KAF9317074.1"/>
    </source>
</evidence>
<comment type="caution">
    <text evidence="2">The sequence shown here is derived from an EMBL/GenBank/DDBJ whole genome shotgun (WGS) entry which is preliminary data.</text>
</comment>
<evidence type="ECO:0000313" key="3">
    <source>
        <dbReference type="Proteomes" id="UP000696485"/>
    </source>
</evidence>
<proteinExistence type="predicted"/>
<organism evidence="2 3">
    <name type="scientific">Podila minutissima</name>
    <dbReference type="NCBI Taxonomy" id="64525"/>
    <lineage>
        <taxon>Eukaryota</taxon>
        <taxon>Fungi</taxon>
        <taxon>Fungi incertae sedis</taxon>
        <taxon>Mucoromycota</taxon>
        <taxon>Mortierellomycotina</taxon>
        <taxon>Mortierellomycetes</taxon>
        <taxon>Mortierellales</taxon>
        <taxon>Mortierellaceae</taxon>
        <taxon>Podila</taxon>
    </lineage>
</organism>
<keyword evidence="1" id="KW-0472">Membrane</keyword>
<feature type="transmembrane region" description="Helical" evidence="1">
    <location>
        <begin position="209"/>
        <end position="227"/>
    </location>
</feature>
<feature type="transmembrane region" description="Helical" evidence="1">
    <location>
        <begin position="233"/>
        <end position="251"/>
    </location>
</feature>
<accession>A0A9P5S8M8</accession>
<feature type="transmembrane region" description="Helical" evidence="1">
    <location>
        <begin position="181"/>
        <end position="202"/>
    </location>
</feature>
<keyword evidence="1" id="KW-0812">Transmembrane</keyword>
<protein>
    <submittedName>
        <fullName evidence="2">Uncharacterized protein</fullName>
    </submittedName>
</protein>
<evidence type="ECO:0000256" key="1">
    <source>
        <dbReference type="SAM" id="Phobius"/>
    </source>
</evidence>
<feature type="transmembrane region" description="Helical" evidence="1">
    <location>
        <begin position="21"/>
        <end position="42"/>
    </location>
</feature>
<keyword evidence="3" id="KW-1185">Reference proteome</keyword>
<dbReference type="Proteomes" id="UP000696485">
    <property type="component" value="Unassembled WGS sequence"/>
</dbReference>
<gene>
    <name evidence="2" type="ORF">BG006_003429</name>
</gene>
<dbReference type="AlphaFoldDB" id="A0A9P5S8M8"/>
<keyword evidence="1" id="KW-1133">Transmembrane helix</keyword>
<dbReference type="EMBL" id="JAAAUY010001945">
    <property type="protein sequence ID" value="KAF9317074.1"/>
    <property type="molecule type" value="Genomic_DNA"/>
</dbReference>
<name>A0A9P5S8M8_9FUNG</name>
<sequence>MVSLLTDPRGTVHRVLTPVRFVCAIALRVVWAAVSITGQFLYESCSYLYVLATGGPLPEIVPANPVTILVINGHECSRYVLPPSIEDRLLEAFWASYLTGRLFKQFVAEIKHAASSSSSLTLFPLPPEPDQVPLPLPPWAEAVLRRALPLPHHADFAHSLIVLIFQSACASDVPEAIPASVIIPASAVIITSVIIIALVVLITLVISTTVLTGGLNAILVAIPFKWIEVTSSLFVFAIAIIAVSIVTIIAITKRLYQTFKPECGTYKRNLEEEVGF</sequence>